<dbReference type="InterPro" id="IPR001343">
    <property type="entry name" value="Hemolysn_Ca-bd"/>
</dbReference>
<keyword evidence="3" id="KW-0964">Secreted</keyword>
<protein>
    <submittedName>
        <fullName evidence="6">M10 family metallopeptidase C-terminal domain-containing protein</fullName>
    </submittedName>
</protein>
<dbReference type="Pfam" id="PF00353">
    <property type="entry name" value="HemolysinCabind"/>
    <property type="match status" value="1"/>
</dbReference>
<comment type="cofactor">
    <cofactor evidence="1">
        <name>Ca(2+)</name>
        <dbReference type="ChEBI" id="CHEBI:29108"/>
    </cofactor>
</comment>
<evidence type="ECO:0000256" key="1">
    <source>
        <dbReference type="ARBA" id="ARBA00001913"/>
    </source>
</evidence>
<name>A0A8J7K8P0_9NEIS</name>
<evidence type="ECO:0000256" key="2">
    <source>
        <dbReference type="ARBA" id="ARBA00004613"/>
    </source>
</evidence>
<evidence type="ECO:0000313" key="7">
    <source>
        <dbReference type="Proteomes" id="UP000604481"/>
    </source>
</evidence>
<dbReference type="InterPro" id="IPR018511">
    <property type="entry name" value="Hemolysin-typ_Ca-bd_CS"/>
</dbReference>
<evidence type="ECO:0000313" key="6">
    <source>
        <dbReference type="EMBL" id="MBE9609793.1"/>
    </source>
</evidence>
<organism evidence="6 7">
    <name type="scientific">Chitinilyticum piscinae</name>
    <dbReference type="NCBI Taxonomy" id="2866724"/>
    <lineage>
        <taxon>Bacteria</taxon>
        <taxon>Pseudomonadati</taxon>
        <taxon>Pseudomonadota</taxon>
        <taxon>Betaproteobacteria</taxon>
        <taxon>Neisseriales</taxon>
        <taxon>Chitinibacteraceae</taxon>
        <taxon>Chitinilyticum</taxon>
    </lineage>
</organism>
<sequence length="257" mass="27489">MAIATAYKAINMNTGSFVDDDQATYIGDYQITLQNGLEKQNFYGKFYDSDFLPTGTVSKINEYYSTSKLYEISGLSHDAYKIANYILGNDFKGMLSYIFAGNDTFNGSAYSDVVNGYAGSDKLYGNAGSDVLNGGLGNDILTGGAGRDILTGSTGYDTFDFNSLTESGLTSTTRDIITDFIRGQDKIDLRTIDANTATTSVNDTFTGLISSSAAFSKAGQLKITAGVLYLNTDSDSAAEMSIQLTGISSLANSDFYL</sequence>
<evidence type="ECO:0000256" key="4">
    <source>
        <dbReference type="ARBA" id="ARBA00022737"/>
    </source>
</evidence>
<dbReference type="SUPFAM" id="SSF51120">
    <property type="entry name" value="beta-Roll"/>
    <property type="match status" value="1"/>
</dbReference>
<keyword evidence="4" id="KW-0677">Repeat</keyword>
<feature type="domain" description="Peptidase M10 serralysin C-terminal" evidence="5">
    <location>
        <begin position="101"/>
        <end position="255"/>
    </location>
</feature>
<reference evidence="6 7" key="1">
    <citation type="submission" date="2020-10" db="EMBL/GenBank/DDBJ databases">
        <title>The genome sequence of Chitinilyticum litopenaei 4Y14.</title>
        <authorList>
            <person name="Liu Y."/>
        </authorList>
    </citation>
    <scope>NUCLEOTIDE SEQUENCE [LARGE SCALE GENOMIC DNA]</scope>
    <source>
        <strain evidence="6 7">4Y14</strain>
    </source>
</reference>
<dbReference type="RefSeq" id="WP_194116314.1">
    <property type="nucleotide sequence ID" value="NZ_JADFUA010000005.1"/>
</dbReference>
<dbReference type="PROSITE" id="PS00330">
    <property type="entry name" value="HEMOLYSIN_CALCIUM"/>
    <property type="match status" value="2"/>
</dbReference>
<dbReference type="PANTHER" id="PTHR38340">
    <property type="entry name" value="S-LAYER PROTEIN"/>
    <property type="match status" value="1"/>
</dbReference>
<dbReference type="PANTHER" id="PTHR38340:SF1">
    <property type="entry name" value="S-LAYER PROTEIN"/>
    <property type="match status" value="1"/>
</dbReference>
<dbReference type="Proteomes" id="UP000604481">
    <property type="component" value="Unassembled WGS sequence"/>
</dbReference>
<dbReference type="GO" id="GO:0005615">
    <property type="term" value="C:extracellular space"/>
    <property type="evidence" value="ECO:0007669"/>
    <property type="project" value="InterPro"/>
</dbReference>
<comment type="subcellular location">
    <subcellularLocation>
        <location evidence="2">Secreted</location>
    </subcellularLocation>
</comment>
<dbReference type="InterPro" id="IPR011049">
    <property type="entry name" value="Serralysin-like_metalloprot_C"/>
</dbReference>
<keyword evidence="7" id="KW-1185">Reference proteome</keyword>
<dbReference type="GO" id="GO:0005509">
    <property type="term" value="F:calcium ion binding"/>
    <property type="evidence" value="ECO:0007669"/>
    <property type="project" value="InterPro"/>
</dbReference>
<dbReference type="Pfam" id="PF08548">
    <property type="entry name" value="Peptidase_M10_C"/>
    <property type="match status" value="1"/>
</dbReference>
<dbReference type="AlphaFoldDB" id="A0A8J7K8P0"/>
<dbReference type="EMBL" id="JADFUA010000005">
    <property type="protein sequence ID" value="MBE9609793.1"/>
    <property type="molecule type" value="Genomic_DNA"/>
</dbReference>
<dbReference type="InterPro" id="IPR050557">
    <property type="entry name" value="RTX_toxin/Mannuronan_C5-epim"/>
</dbReference>
<dbReference type="Gene3D" id="2.150.10.10">
    <property type="entry name" value="Serralysin-like metalloprotease, C-terminal"/>
    <property type="match status" value="1"/>
</dbReference>
<proteinExistence type="predicted"/>
<comment type="caution">
    <text evidence="6">The sequence shown here is derived from an EMBL/GenBank/DDBJ whole genome shotgun (WGS) entry which is preliminary data.</text>
</comment>
<accession>A0A8J7K8P0</accession>
<gene>
    <name evidence="6" type="ORF">INR99_10565</name>
</gene>
<evidence type="ECO:0000256" key="3">
    <source>
        <dbReference type="ARBA" id="ARBA00022525"/>
    </source>
</evidence>
<dbReference type="PRINTS" id="PR00313">
    <property type="entry name" value="CABNDNGRPT"/>
</dbReference>
<dbReference type="InterPro" id="IPR013858">
    <property type="entry name" value="Peptidase_M10B_C"/>
</dbReference>
<evidence type="ECO:0000259" key="5">
    <source>
        <dbReference type="Pfam" id="PF08548"/>
    </source>
</evidence>